<feature type="chain" id="PRO_5019556647" evidence="2">
    <location>
        <begin position="25"/>
        <end position="184"/>
    </location>
</feature>
<reference evidence="3 4" key="1">
    <citation type="submission" date="2018-09" db="EMBL/GenBank/DDBJ databases">
        <title>A high-quality reference genome of wild soybean provides a powerful tool to mine soybean genomes.</title>
        <authorList>
            <person name="Xie M."/>
            <person name="Chung C.Y.L."/>
            <person name="Li M.-W."/>
            <person name="Wong F.-L."/>
            <person name="Chan T.-F."/>
            <person name="Lam H.-M."/>
        </authorList>
    </citation>
    <scope>NUCLEOTIDE SEQUENCE [LARGE SCALE GENOMIC DNA]</scope>
    <source>
        <strain evidence="4">cv. W05</strain>
        <tissue evidence="3">Hypocotyl of etiolated seedlings</tissue>
    </source>
</reference>
<sequence>MFSFPHNVFLPILVFPIIICCCSASLLGRSNATTIYEVLSEHGLPMGLFPQGVREFAVGEDGLFWVRLDEACNAKFENELHYERNVSGHLSYGMIDALSGLEAQDLFLWFQVMSIRVDVPSTGLIYFDVGAASKRFPLSLFETPPECVAVSSQQQDAPSHHQGQVQSGRIRHKLNQGTSGRDVL</sequence>
<evidence type="ECO:0000313" key="3">
    <source>
        <dbReference type="EMBL" id="RZB52167.1"/>
    </source>
</evidence>
<dbReference type="Proteomes" id="UP000289340">
    <property type="component" value="Chromosome 18"/>
</dbReference>
<dbReference type="InterPro" id="IPR036758">
    <property type="entry name" value="At5g01610-like"/>
</dbReference>
<dbReference type="AlphaFoldDB" id="A0A445FTD3"/>
<evidence type="ECO:0000256" key="2">
    <source>
        <dbReference type="SAM" id="SignalP"/>
    </source>
</evidence>
<dbReference type="SMR" id="A0A445FTD3"/>
<keyword evidence="4" id="KW-1185">Reference proteome</keyword>
<accession>A0A445FTD3</accession>
<dbReference type="FunFam" id="2.30.240.10:FF:000002">
    <property type="entry name" value="Uncharacterized protein At3g07460"/>
    <property type="match status" value="1"/>
</dbReference>
<organism evidence="3 4">
    <name type="scientific">Glycine soja</name>
    <name type="common">Wild soybean</name>
    <dbReference type="NCBI Taxonomy" id="3848"/>
    <lineage>
        <taxon>Eukaryota</taxon>
        <taxon>Viridiplantae</taxon>
        <taxon>Streptophyta</taxon>
        <taxon>Embryophyta</taxon>
        <taxon>Tracheophyta</taxon>
        <taxon>Spermatophyta</taxon>
        <taxon>Magnoliopsida</taxon>
        <taxon>eudicotyledons</taxon>
        <taxon>Gunneridae</taxon>
        <taxon>Pentapetalae</taxon>
        <taxon>rosids</taxon>
        <taxon>fabids</taxon>
        <taxon>Fabales</taxon>
        <taxon>Fabaceae</taxon>
        <taxon>Papilionoideae</taxon>
        <taxon>50 kb inversion clade</taxon>
        <taxon>NPAAA clade</taxon>
        <taxon>indigoferoid/millettioid clade</taxon>
        <taxon>Phaseoleae</taxon>
        <taxon>Glycine</taxon>
        <taxon>Glycine subgen. Soja</taxon>
    </lineage>
</organism>
<comment type="caution">
    <text evidence="3">The sequence shown here is derived from an EMBL/GenBank/DDBJ whole genome shotgun (WGS) entry which is preliminary data.</text>
</comment>
<feature type="compositionally biased region" description="Polar residues" evidence="1">
    <location>
        <begin position="175"/>
        <end position="184"/>
    </location>
</feature>
<gene>
    <name evidence="3" type="ORF">D0Y65_048561</name>
</gene>
<name>A0A445FTD3_GLYSO</name>
<feature type="signal peptide" evidence="2">
    <location>
        <begin position="1"/>
        <end position="24"/>
    </location>
</feature>
<dbReference type="Gramene" id="XM_028359012.1">
    <property type="protein sequence ID" value="XP_028214813.1"/>
    <property type="gene ID" value="LOC114396831"/>
</dbReference>
<keyword evidence="2" id="KW-0732">Signal</keyword>
<evidence type="ECO:0000313" key="4">
    <source>
        <dbReference type="Proteomes" id="UP000289340"/>
    </source>
</evidence>
<evidence type="ECO:0000256" key="1">
    <source>
        <dbReference type="SAM" id="MobiDB-lite"/>
    </source>
</evidence>
<dbReference type="Gene3D" id="2.30.240.10">
    <property type="entry name" value="At5g01610-like"/>
    <property type="match status" value="1"/>
</dbReference>
<dbReference type="SUPFAM" id="SSF141562">
    <property type="entry name" value="At5g01610-like"/>
    <property type="match status" value="1"/>
</dbReference>
<proteinExistence type="predicted"/>
<feature type="region of interest" description="Disordered" evidence="1">
    <location>
        <begin position="151"/>
        <end position="184"/>
    </location>
</feature>
<dbReference type="Pfam" id="PF04398">
    <property type="entry name" value="DUF538"/>
    <property type="match status" value="1"/>
</dbReference>
<feature type="compositionally biased region" description="Polar residues" evidence="1">
    <location>
        <begin position="151"/>
        <end position="167"/>
    </location>
</feature>
<protein>
    <submittedName>
        <fullName evidence="3">Uncharacterized protein</fullName>
    </submittedName>
</protein>
<dbReference type="PANTHER" id="PTHR31676:SF110">
    <property type="entry name" value="TRANSMEMBRANE PROTEIN"/>
    <property type="match status" value="1"/>
</dbReference>
<dbReference type="EMBL" id="QZWG01000018">
    <property type="protein sequence ID" value="RZB52167.1"/>
    <property type="molecule type" value="Genomic_DNA"/>
</dbReference>
<dbReference type="PANTHER" id="PTHR31676">
    <property type="entry name" value="T31J12.3 PROTEIN-RELATED"/>
    <property type="match status" value="1"/>
</dbReference>
<dbReference type="InterPro" id="IPR007493">
    <property type="entry name" value="DUF538"/>
</dbReference>